<dbReference type="InterPro" id="IPR035965">
    <property type="entry name" value="PAS-like_dom_sf"/>
</dbReference>
<evidence type="ECO:0008006" key="3">
    <source>
        <dbReference type="Google" id="ProtNLM"/>
    </source>
</evidence>
<evidence type="ECO:0000313" key="1">
    <source>
        <dbReference type="EMBL" id="GGD65380.1"/>
    </source>
</evidence>
<accession>A0ABQ1RFI4</accession>
<dbReference type="Proteomes" id="UP000614272">
    <property type="component" value="Unassembled WGS sequence"/>
</dbReference>
<dbReference type="Gene3D" id="3.30.450.20">
    <property type="entry name" value="PAS domain"/>
    <property type="match status" value="1"/>
</dbReference>
<comment type="caution">
    <text evidence="1">The sequence shown here is derived from an EMBL/GenBank/DDBJ whole genome shotgun (WGS) entry which is preliminary data.</text>
</comment>
<protein>
    <recommendedName>
        <fullName evidence="3">PAS fold-4 domain-containing protein</fullName>
    </recommendedName>
</protein>
<proteinExistence type="predicted"/>
<dbReference type="RefSeq" id="WP_099034401.1">
    <property type="nucleotide sequence ID" value="NZ_BMGJ01000007.1"/>
</dbReference>
<reference evidence="2" key="1">
    <citation type="journal article" date="2019" name="Int. J. Syst. Evol. Microbiol.">
        <title>The Global Catalogue of Microorganisms (GCM) 10K type strain sequencing project: providing services to taxonomists for standard genome sequencing and annotation.</title>
        <authorList>
            <consortium name="The Broad Institute Genomics Platform"/>
            <consortium name="The Broad Institute Genome Sequencing Center for Infectious Disease"/>
            <person name="Wu L."/>
            <person name="Ma J."/>
        </authorList>
    </citation>
    <scope>NUCLEOTIDE SEQUENCE [LARGE SCALE GENOMIC DNA]</scope>
    <source>
        <strain evidence="2">CGMCC 1.12923</strain>
    </source>
</reference>
<keyword evidence="2" id="KW-1185">Reference proteome</keyword>
<name>A0ABQ1RFI4_9ALTE</name>
<evidence type="ECO:0000313" key="2">
    <source>
        <dbReference type="Proteomes" id="UP000614272"/>
    </source>
</evidence>
<organism evidence="1 2">
    <name type="scientific">Lacimicrobium alkaliphilum</name>
    <dbReference type="NCBI Taxonomy" id="1526571"/>
    <lineage>
        <taxon>Bacteria</taxon>
        <taxon>Pseudomonadati</taxon>
        <taxon>Pseudomonadota</taxon>
        <taxon>Gammaproteobacteria</taxon>
        <taxon>Alteromonadales</taxon>
        <taxon>Alteromonadaceae</taxon>
        <taxon>Lacimicrobium</taxon>
    </lineage>
</organism>
<sequence length="127" mass="14922">MDKPEYQQFLQKLPFPALLGEPAENSNNHKVTFVNQAFIDEFGFTLTQMPDKDAWWQLAYPDPAYRAVVASQWELEWELAEDKNLEKISMEACVTNKGGEEYRYRVISAISHNPQERVYQVFFIRLD</sequence>
<dbReference type="EMBL" id="BMGJ01000007">
    <property type="protein sequence ID" value="GGD65380.1"/>
    <property type="molecule type" value="Genomic_DNA"/>
</dbReference>
<gene>
    <name evidence="1" type="ORF">GCM10011357_20840</name>
</gene>
<dbReference type="SUPFAM" id="SSF55785">
    <property type="entry name" value="PYP-like sensor domain (PAS domain)"/>
    <property type="match status" value="1"/>
</dbReference>